<proteinExistence type="predicted"/>
<dbReference type="AlphaFoldDB" id="A0A8E2E2P2"/>
<reference evidence="1 2" key="1">
    <citation type="journal article" date="2016" name="Nat. Commun.">
        <title>Ectomycorrhizal ecology is imprinted in the genome of the dominant symbiotic fungus Cenococcum geophilum.</title>
        <authorList>
            <consortium name="DOE Joint Genome Institute"/>
            <person name="Peter M."/>
            <person name="Kohler A."/>
            <person name="Ohm R.A."/>
            <person name="Kuo A."/>
            <person name="Krutzmann J."/>
            <person name="Morin E."/>
            <person name="Arend M."/>
            <person name="Barry K.W."/>
            <person name="Binder M."/>
            <person name="Choi C."/>
            <person name="Clum A."/>
            <person name="Copeland A."/>
            <person name="Grisel N."/>
            <person name="Haridas S."/>
            <person name="Kipfer T."/>
            <person name="LaButti K."/>
            <person name="Lindquist E."/>
            <person name="Lipzen A."/>
            <person name="Maire R."/>
            <person name="Meier B."/>
            <person name="Mihaltcheva S."/>
            <person name="Molinier V."/>
            <person name="Murat C."/>
            <person name="Poggeler S."/>
            <person name="Quandt C.A."/>
            <person name="Sperisen C."/>
            <person name="Tritt A."/>
            <person name="Tisserant E."/>
            <person name="Crous P.W."/>
            <person name="Henrissat B."/>
            <person name="Nehls U."/>
            <person name="Egli S."/>
            <person name="Spatafora J.W."/>
            <person name="Grigoriev I.V."/>
            <person name="Martin F.M."/>
        </authorList>
    </citation>
    <scope>NUCLEOTIDE SEQUENCE [LARGE SCALE GENOMIC DNA]</scope>
    <source>
        <strain evidence="1 2">CBS 459.81</strain>
    </source>
</reference>
<keyword evidence="2" id="KW-1185">Reference proteome</keyword>
<accession>A0A8E2E2P2</accession>
<dbReference type="EMBL" id="KV745240">
    <property type="protein sequence ID" value="OCK76133.1"/>
    <property type="molecule type" value="Genomic_DNA"/>
</dbReference>
<dbReference type="Proteomes" id="UP000250266">
    <property type="component" value="Unassembled WGS sequence"/>
</dbReference>
<name>A0A8E2E2P2_9PEZI</name>
<dbReference type="OrthoDB" id="4116913at2759"/>
<evidence type="ECO:0000313" key="2">
    <source>
        <dbReference type="Proteomes" id="UP000250266"/>
    </source>
</evidence>
<dbReference type="CDD" id="cd12148">
    <property type="entry name" value="fungal_TF_MHR"/>
    <property type="match status" value="1"/>
</dbReference>
<protein>
    <recommendedName>
        <fullName evidence="3">Transcription factor domain-containing protein</fullName>
    </recommendedName>
</protein>
<gene>
    <name evidence="1" type="ORF">K432DRAFT_408430</name>
</gene>
<evidence type="ECO:0000313" key="1">
    <source>
        <dbReference type="EMBL" id="OCK76133.1"/>
    </source>
</evidence>
<organism evidence="1 2">
    <name type="scientific">Lepidopterella palustris CBS 459.81</name>
    <dbReference type="NCBI Taxonomy" id="1314670"/>
    <lineage>
        <taxon>Eukaryota</taxon>
        <taxon>Fungi</taxon>
        <taxon>Dikarya</taxon>
        <taxon>Ascomycota</taxon>
        <taxon>Pezizomycotina</taxon>
        <taxon>Dothideomycetes</taxon>
        <taxon>Pleosporomycetidae</taxon>
        <taxon>Mytilinidiales</taxon>
        <taxon>Argynnaceae</taxon>
        <taxon>Lepidopterella</taxon>
    </lineage>
</organism>
<evidence type="ECO:0008006" key="3">
    <source>
        <dbReference type="Google" id="ProtNLM"/>
    </source>
</evidence>
<sequence>MDTAMNLRAIRPNTQKLVDISVPLPSHSSSDSWASITSDDYTEDREVNFFELHASLALIQAEAFEKLLSVEARQRLATFTASAFKSIISKLDIWRRTNPLADADAPSMLNSMYRSDVVHSIILEASYFGTLYQLHAANALRAFARRLDVFSPNGLRSAAGLISFDVFADAQRLLEFAALIPQGNVSVTWVTMHAIIVALCMVLACNIPGNGILGMMPHPPNLAANMRLYKDTLAALDLATVQANNTDLTSKINVCHHLHAQVKEDDYLDQG</sequence>